<protein>
    <submittedName>
        <fullName evidence="3">IS200/IS605 family element transposase accessory protein TnpB</fullName>
    </submittedName>
</protein>
<evidence type="ECO:0000313" key="4">
    <source>
        <dbReference type="Proteomes" id="UP000306409"/>
    </source>
</evidence>
<dbReference type="Pfam" id="PF07282">
    <property type="entry name" value="Cas12f1-like_TNB"/>
    <property type="match status" value="1"/>
</dbReference>
<dbReference type="PANTHER" id="PTHR30405:SF11">
    <property type="entry name" value="RNA-GUIDED DNA ENDONUCLEASE RV2885C-RELATED"/>
    <property type="match status" value="1"/>
</dbReference>
<gene>
    <name evidence="3" type="primary">tnpB</name>
    <name evidence="3" type="ORF">EHE19_018105</name>
</gene>
<reference evidence="3 4" key="1">
    <citation type="submission" date="2020-09" db="EMBL/GenBank/DDBJ databases">
        <title>Characterization and genome sequencing of Ruminiclostridium sp. nov. MA18.</title>
        <authorList>
            <person name="Rettenmaier R."/>
            <person name="Kowollik M.-L."/>
            <person name="Liebl W."/>
            <person name="Zverlov V."/>
        </authorList>
    </citation>
    <scope>NUCLEOTIDE SEQUENCE [LARGE SCALE GENOMIC DNA]</scope>
    <source>
        <strain evidence="3 4">MA18</strain>
    </source>
</reference>
<accession>A0A4U7J4W5</accession>
<dbReference type="InterPro" id="IPR010095">
    <property type="entry name" value="Cas12f1-like_TNB"/>
</dbReference>
<dbReference type="Proteomes" id="UP000306409">
    <property type="component" value="Chromosome"/>
</dbReference>
<evidence type="ECO:0000313" key="3">
    <source>
        <dbReference type="EMBL" id="QNU66728.1"/>
    </source>
</evidence>
<dbReference type="KEGG" id="rher:EHE19_018105"/>
<organism evidence="3 4">
    <name type="scientific">Ruminiclostridium herbifermentans</name>
    <dbReference type="NCBI Taxonomy" id="2488810"/>
    <lineage>
        <taxon>Bacteria</taxon>
        <taxon>Bacillati</taxon>
        <taxon>Bacillota</taxon>
        <taxon>Clostridia</taxon>
        <taxon>Eubacteriales</taxon>
        <taxon>Oscillospiraceae</taxon>
        <taxon>Ruminiclostridium</taxon>
    </lineage>
</organism>
<dbReference type="OrthoDB" id="4278026at2"/>
<sequence>MITVRKLKILIDGESRNESYKFIRDSMYAQYLALNKAMSYLGTAYLSRDKEIFKEAIKSLNNSNPIFDNINFGKGIDTKSSVNQTVKKHIQADIKNGLAKGERSIRNYKRDYPLMTRGRDLKFFYCDTNSTKVKVKWVNGIIFDVMLGKEYNKNDLELRSFLNRVINKEYKISQSSICFDKHNRLILNLSVNITDNIPNEVVKGRIVGVDLGMKIPAYVTLNDSEYIGKPIGDINDFLKVRKQFKERKERLQKQLAINKGGRGITNKMQLMDAFTNKEKNFANTYNHGVSKAIINFAKKYKAEQINVEFLALAGSEKEILSSTIRYWSYYQLQQMIEYKANREGIAVKYVDPYLTSQTCCKCGNYEVGQRINQELFECKLCGNKMNADRNASFNIARSTKYISSKEESDFYKQLK</sequence>
<evidence type="ECO:0000256" key="1">
    <source>
        <dbReference type="ARBA" id="ARBA00023125"/>
    </source>
</evidence>
<feature type="domain" description="Cas12f1-like TNB" evidence="2">
    <location>
        <begin position="329"/>
        <end position="395"/>
    </location>
</feature>
<dbReference type="GO" id="GO:0003677">
    <property type="term" value="F:DNA binding"/>
    <property type="evidence" value="ECO:0007669"/>
    <property type="project" value="UniProtKB-KW"/>
</dbReference>
<dbReference type="InterPro" id="IPR051399">
    <property type="entry name" value="RNA-guided_DNA_endo/Transpos"/>
</dbReference>
<keyword evidence="1" id="KW-0238">DNA-binding</keyword>
<evidence type="ECO:0000259" key="2">
    <source>
        <dbReference type="Pfam" id="PF07282"/>
    </source>
</evidence>
<dbReference type="EMBL" id="CP061336">
    <property type="protein sequence ID" value="QNU66728.1"/>
    <property type="molecule type" value="Genomic_DNA"/>
</dbReference>
<proteinExistence type="predicted"/>
<dbReference type="PANTHER" id="PTHR30405">
    <property type="entry name" value="TRANSPOSASE"/>
    <property type="match status" value="1"/>
</dbReference>
<keyword evidence="4" id="KW-1185">Reference proteome</keyword>
<dbReference type="AlphaFoldDB" id="A0A4U7J4W5"/>
<dbReference type="NCBIfam" id="NF040570">
    <property type="entry name" value="guided_TnpB"/>
    <property type="match status" value="1"/>
</dbReference>
<name>A0A4U7J4W5_9FIRM</name>
<dbReference type="NCBIfam" id="TIGR01766">
    <property type="entry name" value="IS200/IS605 family accessory protein TnpB-like domain"/>
    <property type="match status" value="1"/>
</dbReference>
<dbReference type="SMR" id="A0A4U7J4W5"/>
<dbReference type="RefSeq" id="WP_137699262.1">
    <property type="nucleotide sequence ID" value="NZ_CP061336.1"/>
</dbReference>